<dbReference type="InterPro" id="IPR003660">
    <property type="entry name" value="HAMP_dom"/>
</dbReference>
<dbReference type="Pfam" id="PF00672">
    <property type="entry name" value="HAMP"/>
    <property type="match status" value="1"/>
</dbReference>
<feature type="transmembrane region" description="Helical" evidence="10">
    <location>
        <begin position="124"/>
        <end position="147"/>
    </location>
</feature>
<dbReference type="InterPro" id="IPR036890">
    <property type="entry name" value="HATPase_C_sf"/>
</dbReference>
<evidence type="ECO:0000313" key="15">
    <source>
        <dbReference type="Proteomes" id="UP000663722"/>
    </source>
</evidence>
<dbReference type="SUPFAM" id="SSF55785">
    <property type="entry name" value="PYP-like sensor domain (PAS domain)"/>
    <property type="match status" value="1"/>
</dbReference>
<dbReference type="PROSITE" id="PS50113">
    <property type="entry name" value="PAC"/>
    <property type="match status" value="1"/>
</dbReference>
<evidence type="ECO:0000256" key="7">
    <source>
        <dbReference type="ARBA" id="ARBA00022777"/>
    </source>
</evidence>
<keyword evidence="9" id="KW-0843">Virulence</keyword>
<dbReference type="AlphaFoldDB" id="A0A975BG59"/>
<evidence type="ECO:0000259" key="13">
    <source>
        <dbReference type="PROSITE" id="PS50885"/>
    </source>
</evidence>
<keyword evidence="10" id="KW-1133">Transmembrane helix</keyword>
<evidence type="ECO:0000256" key="9">
    <source>
        <dbReference type="ARBA" id="ARBA00023026"/>
    </source>
</evidence>
<keyword evidence="4" id="KW-0597">Phosphoprotein</keyword>
<dbReference type="Gene3D" id="6.10.340.10">
    <property type="match status" value="1"/>
</dbReference>
<dbReference type="Gene3D" id="3.30.565.10">
    <property type="entry name" value="Histidine kinase-like ATPase, C-terminal domain"/>
    <property type="match status" value="1"/>
</dbReference>
<dbReference type="NCBIfam" id="TIGR00229">
    <property type="entry name" value="sensory_box"/>
    <property type="match status" value="1"/>
</dbReference>
<dbReference type="EC" id="2.7.13.3" evidence="3"/>
<dbReference type="SMART" id="SM00091">
    <property type="entry name" value="PAS"/>
    <property type="match status" value="1"/>
</dbReference>
<dbReference type="InterPro" id="IPR035965">
    <property type="entry name" value="PAS-like_dom_sf"/>
</dbReference>
<keyword evidence="15" id="KW-1185">Reference proteome</keyword>
<dbReference type="GO" id="GO:0005524">
    <property type="term" value="F:ATP binding"/>
    <property type="evidence" value="ECO:0007669"/>
    <property type="project" value="UniProtKB-KW"/>
</dbReference>
<dbReference type="CDD" id="cd00130">
    <property type="entry name" value="PAS"/>
    <property type="match status" value="1"/>
</dbReference>
<evidence type="ECO:0000256" key="2">
    <source>
        <dbReference type="ARBA" id="ARBA00004370"/>
    </source>
</evidence>
<dbReference type="EMBL" id="CP061800">
    <property type="protein sequence ID" value="QTA84693.1"/>
    <property type="molecule type" value="Genomic_DNA"/>
</dbReference>
<evidence type="ECO:0000259" key="11">
    <source>
        <dbReference type="PROSITE" id="PS50112"/>
    </source>
</evidence>
<keyword evidence="6" id="KW-0547">Nucleotide-binding</keyword>
<dbReference type="PROSITE" id="PS50112">
    <property type="entry name" value="PAS"/>
    <property type="match status" value="1"/>
</dbReference>
<dbReference type="SUPFAM" id="SSF55874">
    <property type="entry name" value="ATPase domain of HSP90 chaperone/DNA topoisomerase II/histidine kinase"/>
    <property type="match status" value="1"/>
</dbReference>
<accession>A0A975BG59</accession>
<proteinExistence type="predicted"/>
<dbReference type="SMART" id="SM00304">
    <property type="entry name" value="HAMP"/>
    <property type="match status" value="1"/>
</dbReference>
<evidence type="ECO:0000313" key="14">
    <source>
        <dbReference type="EMBL" id="QTA84693.1"/>
    </source>
</evidence>
<dbReference type="Pfam" id="PF02518">
    <property type="entry name" value="HATPase_c"/>
    <property type="match status" value="1"/>
</dbReference>
<dbReference type="PANTHER" id="PTHR41523">
    <property type="entry name" value="TWO-COMPONENT SYSTEM SENSOR PROTEIN"/>
    <property type="match status" value="1"/>
</dbReference>
<feature type="domain" description="PAC" evidence="12">
    <location>
        <begin position="302"/>
        <end position="354"/>
    </location>
</feature>
<evidence type="ECO:0000256" key="10">
    <source>
        <dbReference type="SAM" id="Phobius"/>
    </source>
</evidence>
<dbReference type="Gene3D" id="3.30.450.20">
    <property type="entry name" value="PAS domain"/>
    <property type="match status" value="1"/>
</dbReference>
<evidence type="ECO:0000256" key="6">
    <source>
        <dbReference type="ARBA" id="ARBA00022741"/>
    </source>
</evidence>
<dbReference type="CDD" id="cd06225">
    <property type="entry name" value="HAMP"/>
    <property type="match status" value="1"/>
</dbReference>
<dbReference type="GO" id="GO:0007165">
    <property type="term" value="P:signal transduction"/>
    <property type="evidence" value="ECO:0007669"/>
    <property type="project" value="InterPro"/>
</dbReference>
<evidence type="ECO:0000256" key="4">
    <source>
        <dbReference type="ARBA" id="ARBA00022553"/>
    </source>
</evidence>
<reference evidence="14" key="1">
    <citation type="journal article" date="2021" name="Microb. Physiol.">
        <title>Proteogenomic Insights into the Physiology of Marine, Sulfate-Reducing, Filamentous Desulfonema limicola and Desulfonema magnum.</title>
        <authorList>
            <person name="Schnaars V."/>
            <person name="Wohlbrand L."/>
            <person name="Scheve S."/>
            <person name="Hinrichs C."/>
            <person name="Reinhardt R."/>
            <person name="Rabus R."/>
        </authorList>
    </citation>
    <scope>NUCLEOTIDE SEQUENCE</scope>
    <source>
        <strain evidence="14">4be13</strain>
    </source>
</reference>
<sequence length="564" mass="65116">MIIFYISYISINAKSIEDDLQEQLLRASALAKESLPSALWQYHYEYTNDFINSLFLFKDIVFVSIMSEDTTITAKTHPDFKKKDFLYFKNSSDFITDETVIRYENNNVGKIRIAMTRVRINDMILSQSISAFSLLLVIFAAIFSTVLKLSGKYIFSPLLKLENSAKLISDGNFDIHIDTSSKDEIGQLAETFSRMIHNLKSVTASRDELNYEIMERKKAEKKLVREKEKAQHYLDIAGVIFIVINADQTVSLINKKGCEVFGYEESEILGKNWFDHFIPENDRKKTVAEFFRLITGEVEHIEYFENYVMTKNNDNRLIAWHNVVLRDEKGKVTSTLSSGEDITEQRKIAQNLRSSLKEKEILLRELYHRTKNNMQIICSMLAMQAISIKDENFKKILSETENRIKSMALVHQKLYQAKDLSKINLKDYVADLVFLLFKSYGVSEKKVSVFTDIEDVIVLIDTAIPCGLILNELITNSIKYAFQDREGEIRLHICKTETNEINMIFSDNGVGFPDNYDLEKANTLGIRSIYMITEHQLGGKVDLKTDNGVSYHIKFKDILYDQRV</sequence>
<dbReference type="InterPro" id="IPR000700">
    <property type="entry name" value="PAS-assoc_C"/>
</dbReference>
<name>A0A975BG59_9BACT</name>
<dbReference type="Pfam" id="PF13426">
    <property type="entry name" value="PAS_9"/>
    <property type="match status" value="1"/>
</dbReference>
<dbReference type="Pfam" id="PF07568">
    <property type="entry name" value="HisKA_2"/>
    <property type="match status" value="1"/>
</dbReference>
<feature type="domain" description="HAMP" evidence="13">
    <location>
        <begin position="152"/>
        <end position="204"/>
    </location>
</feature>
<dbReference type="GO" id="GO:0016020">
    <property type="term" value="C:membrane"/>
    <property type="evidence" value="ECO:0007669"/>
    <property type="project" value="UniProtKB-SubCell"/>
</dbReference>
<dbReference type="PROSITE" id="PS50885">
    <property type="entry name" value="HAMP"/>
    <property type="match status" value="1"/>
</dbReference>
<keyword evidence="8" id="KW-0067">ATP-binding</keyword>
<dbReference type="KEGG" id="dmm:dnm_006920"/>
<dbReference type="Proteomes" id="UP000663722">
    <property type="component" value="Chromosome"/>
</dbReference>
<feature type="domain" description="PAS" evidence="11">
    <location>
        <begin position="226"/>
        <end position="297"/>
    </location>
</feature>
<evidence type="ECO:0000259" key="12">
    <source>
        <dbReference type="PROSITE" id="PS50113"/>
    </source>
</evidence>
<dbReference type="GO" id="GO:0004673">
    <property type="term" value="F:protein histidine kinase activity"/>
    <property type="evidence" value="ECO:0007669"/>
    <property type="project" value="UniProtKB-EC"/>
</dbReference>
<protein>
    <recommendedName>
        <fullName evidence="3">histidine kinase</fullName>
        <ecNumber evidence="3">2.7.13.3</ecNumber>
    </recommendedName>
</protein>
<dbReference type="PANTHER" id="PTHR41523:SF8">
    <property type="entry name" value="ETHYLENE RESPONSE SENSOR PROTEIN"/>
    <property type="match status" value="1"/>
</dbReference>
<evidence type="ECO:0000256" key="5">
    <source>
        <dbReference type="ARBA" id="ARBA00022679"/>
    </source>
</evidence>
<keyword evidence="7 14" id="KW-0418">Kinase</keyword>
<dbReference type="InterPro" id="IPR011495">
    <property type="entry name" value="Sig_transdc_His_kin_sub2_dim/P"/>
</dbReference>
<evidence type="ECO:0000256" key="1">
    <source>
        <dbReference type="ARBA" id="ARBA00000085"/>
    </source>
</evidence>
<dbReference type="SUPFAM" id="SSF158472">
    <property type="entry name" value="HAMP domain-like"/>
    <property type="match status" value="1"/>
</dbReference>
<comment type="subcellular location">
    <subcellularLocation>
        <location evidence="2">Membrane</location>
    </subcellularLocation>
</comment>
<dbReference type="InterPro" id="IPR000014">
    <property type="entry name" value="PAS"/>
</dbReference>
<keyword evidence="10" id="KW-0812">Transmembrane</keyword>
<keyword evidence="10" id="KW-0472">Membrane</keyword>
<keyword evidence="5" id="KW-0808">Transferase</keyword>
<evidence type="ECO:0000256" key="3">
    <source>
        <dbReference type="ARBA" id="ARBA00012438"/>
    </source>
</evidence>
<dbReference type="InterPro" id="IPR003594">
    <property type="entry name" value="HATPase_dom"/>
</dbReference>
<gene>
    <name evidence="14" type="ORF">dnm_006920</name>
</gene>
<evidence type="ECO:0000256" key="8">
    <source>
        <dbReference type="ARBA" id="ARBA00022840"/>
    </source>
</evidence>
<organism evidence="14 15">
    <name type="scientific">Desulfonema magnum</name>
    <dbReference type="NCBI Taxonomy" id="45655"/>
    <lineage>
        <taxon>Bacteria</taxon>
        <taxon>Pseudomonadati</taxon>
        <taxon>Thermodesulfobacteriota</taxon>
        <taxon>Desulfobacteria</taxon>
        <taxon>Desulfobacterales</taxon>
        <taxon>Desulfococcaceae</taxon>
        <taxon>Desulfonema</taxon>
    </lineage>
</organism>
<comment type="catalytic activity">
    <reaction evidence="1">
        <text>ATP + protein L-histidine = ADP + protein N-phospho-L-histidine.</text>
        <dbReference type="EC" id="2.7.13.3"/>
    </reaction>
</comment>